<feature type="region of interest" description="Disordered" evidence="3">
    <location>
        <begin position="1"/>
        <end position="28"/>
    </location>
</feature>
<evidence type="ECO:0000313" key="5">
    <source>
        <dbReference type="EMBL" id="CAF0815899.1"/>
    </source>
</evidence>
<dbReference type="GO" id="GO:0043005">
    <property type="term" value="C:neuron projection"/>
    <property type="evidence" value="ECO:0007669"/>
    <property type="project" value="TreeGrafter"/>
</dbReference>
<dbReference type="GO" id="GO:0003730">
    <property type="term" value="F:mRNA 3'-UTR binding"/>
    <property type="evidence" value="ECO:0007669"/>
    <property type="project" value="InterPro"/>
</dbReference>
<dbReference type="EMBL" id="CAJNOC010000907">
    <property type="protein sequence ID" value="CAF0815899.1"/>
    <property type="molecule type" value="Genomic_DNA"/>
</dbReference>
<accession>A0A813TXN6</accession>
<dbReference type="Gene3D" id="3.30.70.330">
    <property type="match status" value="2"/>
</dbReference>
<protein>
    <recommendedName>
        <fullName evidence="4">RRM domain-containing protein</fullName>
    </recommendedName>
</protein>
<dbReference type="OrthoDB" id="10033548at2759"/>
<feature type="domain" description="RRM" evidence="4">
    <location>
        <begin position="730"/>
        <end position="800"/>
    </location>
</feature>
<dbReference type="InterPro" id="IPR032296">
    <property type="entry name" value="CEBP_ZZ"/>
</dbReference>
<evidence type="ECO:0000259" key="4">
    <source>
        <dbReference type="PROSITE" id="PS50102"/>
    </source>
</evidence>
<gene>
    <name evidence="5" type="ORF">OXX778_LOCUS7210</name>
</gene>
<dbReference type="InterPro" id="IPR034819">
    <property type="entry name" value="CPEB"/>
</dbReference>
<keyword evidence="1 2" id="KW-0694">RNA-binding</keyword>
<dbReference type="PANTHER" id="PTHR12566:SF9">
    <property type="entry name" value="CYTOPLASMIC POLYADENYLATION ELEMENT-BINDING PROTEIN 1"/>
    <property type="match status" value="1"/>
</dbReference>
<dbReference type="Pfam" id="PF16366">
    <property type="entry name" value="CEBP_ZZ"/>
    <property type="match status" value="1"/>
</dbReference>
<keyword evidence="6" id="KW-1185">Reference proteome</keyword>
<name>A0A813TXN6_9BILA</name>
<dbReference type="Gene3D" id="4.10.640.40">
    <property type="entry name" value="Cytoplasmic polyadenylation element-binding protein, ZZ domain"/>
    <property type="match status" value="1"/>
</dbReference>
<evidence type="ECO:0000256" key="1">
    <source>
        <dbReference type="ARBA" id="ARBA00022884"/>
    </source>
</evidence>
<dbReference type="PANTHER" id="PTHR12566">
    <property type="entry name" value="CYTOPLASMIC POLYADENYLATION ELEMENT BINDING PROTEIN CPEB"/>
    <property type="match status" value="1"/>
</dbReference>
<dbReference type="PROSITE" id="PS50102">
    <property type="entry name" value="RRM"/>
    <property type="match status" value="2"/>
</dbReference>
<feature type="compositionally biased region" description="Low complexity" evidence="3">
    <location>
        <begin position="14"/>
        <end position="28"/>
    </location>
</feature>
<dbReference type="AlphaFoldDB" id="A0A813TXN6"/>
<dbReference type="InterPro" id="IPR038446">
    <property type="entry name" value="CEBP_ZZ_sf"/>
</dbReference>
<dbReference type="CDD" id="cd19757">
    <property type="entry name" value="Bbox1"/>
    <property type="match status" value="1"/>
</dbReference>
<dbReference type="GO" id="GO:0008135">
    <property type="term" value="F:translation factor activity, RNA binding"/>
    <property type="evidence" value="ECO:0007669"/>
    <property type="project" value="TreeGrafter"/>
</dbReference>
<dbReference type="SUPFAM" id="SSF54928">
    <property type="entry name" value="RNA-binding domain, RBD"/>
    <property type="match status" value="1"/>
</dbReference>
<reference evidence="5" key="1">
    <citation type="submission" date="2021-02" db="EMBL/GenBank/DDBJ databases">
        <authorList>
            <person name="Nowell W R."/>
        </authorList>
    </citation>
    <scope>NUCLEOTIDE SEQUENCE</scope>
    <source>
        <strain evidence="5">Ploen Becks lab</strain>
    </source>
</reference>
<dbReference type="GO" id="GO:0005634">
    <property type="term" value="C:nucleus"/>
    <property type="evidence" value="ECO:0007669"/>
    <property type="project" value="TreeGrafter"/>
</dbReference>
<dbReference type="GO" id="GO:0005737">
    <property type="term" value="C:cytoplasm"/>
    <property type="evidence" value="ECO:0007669"/>
    <property type="project" value="TreeGrafter"/>
</dbReference>
<dbReference type="Pfam" id="PF16367">
    <property type="entry name" value="RRM_7"/>
    <property type="match status" value="1"/>
</dbReference>
<dbReference type="InterPro" id="IPR000504">
    <property type="entry name" value="RRM_dom"/>
</dbReference>
<feature type="domain" description="RRM" evidence="4">
    <location>
        <begin position="594"/>
        <end position="673"/>
    </location>
</feature>
<comment type="caution">
    <text evidence="5">The sequence shown here is derived from an EMBL/GenBank/DDBJ whole genome shotgun (WGS) entry which is preliminary data.</text>
</comment>
<sequence length="871" mass="100298">MEYDFENQIDSKYSTSSTPSSSSSSTSESFMNQINSLKNKLALHKSNPTNQQFIDFNSNMPNSCSLIFSTAASFNINQNDTVFYSRESIHLLAKFLANNSEQPIFRSLYSYAPDNLAWLWSFFDFDTPIDLSQVPVQEHYEPFEWSLQETSINETDDELLTRVNKIFSDSPLIQYKYRESLMIADLYKFLEHLQKISFKYIAIALFNLYFPRFSCFMDDQIRKFIKPKLLAANLPLIKELDKMIVRLIRSRYSNLKEYKQKILTGQDLPSYVRGLLYDAPGFWTNPSNKLLIQSLTNGLQKSRVNTFLPQTSVQSKLSINDALSTKDEQNLYQTLSYLHMLQKSNKLNADLDHTEEELVNLEEDENENVFHKPMNIPKLSQISSPVPLEHFSNFPQNLPNTPRVDEGFKNFSPNQFTPNPNQNMANKILINTPQTPSNSYLNDTNSIWPINNHKLNHRYLATPPPTTRNLEDEQFMSPIGNYNNQLDTLLTPLNEDQLSKYFKMSASLNSPVPKLNYQKDFSNYVGSNLVSNFGQNLAPKLNYDLNVKTNINNTRSPISGARSPIYMNNMNNCPAIWTGRLPPKIYQINSLFSRKVFLGGLPWDVNQHYLLQLLHKYGTVKLEIPGKDLKHPRVSNMNKMQERSTPGYVYIIFDHESAVQRLLADCRKEYKNGGEHYYYNILMPAPFQAGNYNFTKRGKTKEVEVIPWNQDDTSYVPSKLNLPPKIDPKSTIFVGALHGMLNAQGLGKVMTEIFGEVIHAGLDTDKYKYPIGSGRVTFRNREAYVKAIKSRYLTIRANLDPSDPSPKFEKTIQIDPYLDDDKCSRCDAKSVYFCRNENCLDYFCMQCWSFGHDLSSPGEHIPLSRQNKPNH</sequence>
<dbReference type="GO" id="GO:0045202">
    <property type="term" value="C:synapse"/>
    <property type="evidence" value="ECO:0007669"/>
    <property type="project" value="TreeGrafter"/>
</dbReference>
<dbReference type="GO" id="GO:0043022">
    <property type="term" value="F:ribosome binding"/>
    <property type="evidence" value="ECO:0007669"/>
    <property type="project" value="TreeGrafter"/>
</dbReference>
<dbReference type="Proteomes" id="UP000663879">
    <property type="component" value="Unassembled WGS sequence"/>
</dbReference>
<evidence type="ECO:0000256" key="3">
    <source>
        <dbReference type="SAM" id="MobiDB-lite"/>
    </source>
</evidence>
<dbReference type="InterPro" id="IPR035979">
    <property type="entry name" value="RBD_domain_sf"/>
</dbReference>
<organism evidence="5 6">
    <name type="scientific">Brachionus calyciflorus</name>
    <dbReference type="NCBI Taxonomy" id="104777"/>
    <lineage>
        <taxon>Eukaryota</taxon>
        <taxon>Metazoa</taxon>
        <taxon>Spiralia</taxon>
        <taxon>Gnathifera</taxon>
        <taxon>Rotifera</taxon>
        <taxon>Eurotatoria</taxon>
        <taxon>Monogononta</taxon>
        <taxon>Pseudotrocha</taxon>
        <taxon>Ploima</taxon>
        <taxon>Brachionidae</taxon>
        <taxon>Brachionus</taxon>
    </lineage>
</organism>
<evidence type="ECO:0000256" key="2">
    <source>
        <dbReference type="PROSITE-ProRule" id="PRU00176"/>
    </source>
</evidence>
<evidence type="ECO:0000313" key="6">
    <source>
        <dbReference type="Proteomes" id="UP000663879"/>
    </source>
</evidence>
<dbReference type="GO" id="GO:2000766">
    <property type="term" value="P:negative regulation of cytoplasmic translation"/>
    <property type="evidence" value="ECO:0007669"/>
    <property type="project" value="TreeGrafter"/>
</dbReference>
<dbReference type="InterPro" id="IPR012677">
    <property type="entry name" value="Nucleotide-bd_a/b_plait_sf"/>
</dbReference>
<proteinExistence type="predicted"/>
<dbReference type="GO" id="GO:0000900">
    <property type="term" value="F:mRNA regulatory element binding translation repressor activity"/>
    <property type="evidence" value="ECO:0007669"/>
    <property type="project" value="TreeGrafter"/>
</dbReference>